<reference evidence="1 2" key="1">
    <citation type="journal article" date="2019" name="Philos. Trans. R. Soc. Lond., B, Biol. Sci.">
        <title>Ant behaviour and brain gene expression of defending hosts depend on the ecological success of the intruding social parasite.</title>
        <authorList>
            <person name="Kaur R."/>
            <person name="Stoldt M."/>
            <person name="Jongepier E."/>
            <person name="Feldmeyer B."/>
            <person name="Menzel F."/>
            <person name="Bornberg-Bauer E."/>
            <person name="Foitzik S."/>
        </authorList>
    </citation>
    <scope>NUCLEOTIDE SEQUENCE [LARGE SCALE GENOMIC DNA]</scope>
    <source>
        <tissue evidence="1">Whole body</tissue>
    </source>
</reference>
<sequence>MKSPSNVMRQSSLTKLGSIINTAVNKRADFIFGGVNTCPGIDIACEKEQRFRNCSQFVRTSLCAGNTLVSRLSRCDEVNSSRAPGIFAGLISGLSGMLPKRFYIFWVVCYPNIPLAIGVGRSFDTCVLELLEEKRGREETSPIQLQDTKVTRLARPQTETHQSCRLAALTLDALPRSVDSRRFAASRLSSSILVSSRLFSAARSRRLRAARRRAPPPRVTVRWWLPRSGGSARASSETANGETWLLAQLAVALAAQ</sequence>
<protein>
    <submittedName>
        <fullName evidence="1">Uncharacterized protein</fullName>
    </submittedName>
</protein>
<gene>
    <name evidence="1" type="ORF">DBV15_10598</name>
</gene>
<dbReference type="AlphaFoldDB" id="A0A4S2L9L6"/>
<dbReference type="Proteomes" id="UP000310200">
    <property type="component" value="Unassembled WGS sequence"/>
</dbReference>
<name>A0A4S2L9L6_9HYME</name>
<keyword evidence="2" id="KW-1185">Reference proteome</keyword>
<evidence type="ECO:0000313" key="2">
    <source>
        <dbReference type="Proteomes" id="UP000310200"/>
    </source>
</evidence>
<dbReference type="EMBL" id="QBLH01000187">
    <property type="protein sequence ID" value="TGZ57188.1"/>
    <property type="molecule type" value="Genomic_DNA"/>
</dbReference>
<accession>A0A4S2L9L6</accession>
<comment type="caution">
    <text evidence="1">The sequence shown here is derived from an EMBL/GenBank/DDBJ whole genome shotgun (WGS) entry which is preliminary data.</text>
</comment>
<organism evidence="1 2">
    <name type="scientific">Temnothorax longispinosus</name>
    <dbReference type="NCBI Taxonomy" id="300112"/>
    <lineage>
        <taxon>Eukaryota</taxon>
        <taxon>Metazoa</taxon>
        <taxon>Ecdysozoa</taxon>
        <taxon>Arthropoda</taxon>
        <taxon>Hexapoda</taxon>
        <taxon>Insecta</taxon>
        <taxon>Pterygota</taxon>
        <taxon>Neoptera</taxon>
        <taxon>Endopterygota</taxon>
        <taxon>Hymenoptera</taxon>
        <taxon>Apocrita</taxon>
        <taxon>Aculeata</taxon>
        <taxon>Formicoidea</taxon>
        <taxon>Formicidae</taxon>
        <taxon>Myrmicinae</taxon>
        <taxon>Temnothorax</taxon>
    </lineage>
</organism>
<evidence type="ECO:0000313" key="1">
    <source>
        <dbReference type="EMBL" id="TGZ57188.1"/>
    </source>
</evidence>
<proteinExistence type="predicted"/>